<organism evidence="1 2">
    <name type="scientific">Aspergillus versicolor CBS 583.65</name>
    <dbReference type="NCBI Taxonomy" id="1036611"/>
    <lineage>
        <taxon>Eukaryota</taxon>
        <taxon>Fungi</taxon>
        <taxon>Dikarya</taxon>
        <taxon>Ascomycota</taxon>
        <taxon>Pezizomycotina</taxon>
        <taxon>Eurotiomycetes</taxon>
        <taxon>Eurotiomycetidae</taxon>
        <taxon>Eurotiales</taxon>
        <taxon>Aspergillaceae</taxon>
        <taxon>Aspergillus</taxon>
        <taxon>Aspergillus subgen. Nidulantes</taxon>
    </lineage>
</organism>
<dbReference type="GeneID" id="63726736"/>
<accession>A0A1L9P6I5</accession>
<keyword evidence="2" id="KW-1185">Reference proteome</keyword>
<gene>
    <name evidence="1" type="ORF">ASPVEDRAFT_36528</name>
</gene>
<name>A0A1L9P6I5_ASPVE</name>
<dbReference type="AlphaFoldDB" id="A0A1L9P6I5"/>
<sequence length="89" mass="9786">MSGCWLLAPCGTGLNCEVGYTRLGPWEMGSSARCLNPMTRVGTSFDGEDDSLRSTLMSSAARGLPWGRQQRVTWLFFPSPRRDITEAGQ</sequence>
<dbReference type="Proteomes" id="UP000184073">
    <property type="component" value="Unassembled WGS sequence"/>
</dbReference>
<dbReference type="VEuPathDB" id="FungiDB:ASPVEDRAFT_36528"/>
<proteinExistence type="predicted"/>
<evidence type="ECO:0000313" key="1">
    <source>
        <dbReference type="EMBL" id="OJI97137.1"/>
    </source>
</evidence>
<evidence type="ECO:0000313" key="2">
    <source>
        <dbReference type="Proteomes" id="UP000184073"/>
    </source>
</evidence>
<dbReference type="EMBL" id="KV878125">
    <property type="protein sequence ID" value="OJI97137.1"/>
    <property type="molecule type" value="Genomic_DNA"/>
</dbReference>
<dbReference type="RefSeq" id="XP_040662900.1">
    <property type="nucleotide sequence ID" value="XM_040811225.1"/>
</dbReference>
<protein>
    <submittedName>
        <fullName evidence="1">Uncharacterized protein</fullName>
    </submittedName>
</protein>
<reference evidence="2" key="1">
    <citation type="journal article" date="2017" name="Genome Biol.">
        <title>Comparative genomics reveals high biological diversity and specific adaptations in the industrially and medically important fungal genus Aspergillus.</title>
        <authorList>
            <person name="de Vries R.P."/>
            <person name="Riley R."/>
            <person name="Wiebenga A."/>
            <person name="Aguilar-Osorio G."/>
            <person name="Amillis S."/>
            <person name="Uchima C.A."/>
            <person name="Anderluh G."/>
            <person name="Asadollahi M."/>
            <person name="Askin M."/>
            <person name="Barry K."/>
            <person name="Battaglia E."/>
            <person name="Bayram O."/>
            <person name="Benocci T."/>
            <person name="Braus-Stromeyer S.A."/>
            <person name="Caldana C."/>
            <person name="Canovas D."/>
            <person name="Cerqueira G.C."/>
            <person name="Chen F."/>
            <person name="Chen W."/>
            <person name="Choi C."/>
            <person name="Clum A."/>
            <person name="Dos Santos R.A."/>
            <person name="Damasio A.R."/>
            <person name="Diallinas G."/>
            <person name="Emri T."/>
            <person name="Fekete E."/>
            <person name="Flipphi M."/>
            <person name="Freyberg S."/>
            <person name="Gallo A."/>
            <person name="Gournas C."/>
            <person name="Habgood R."/>
            <person name="Hainaut M."/>
            <person name="Harispe M.L."/>
            <person name="Henrissat B."/>
            <person name="Hilden K.S."/>
            <person name="Hope R."/>
            <person name="Hossain A."/>
            <person name="Karabika E."/>
            <person name="Karaffa L."/>
            <person name="Karanyi Z."/>
            <person name="Krasevec N."/>
            <person name="Kuo A."/>
            <person name="Kusch H."/>
            <person name="LaButti K."/>
            <person name="Lagendijk E.L."/>
            <person name="Lapidus A."/>
            <person name="Levasseur A."/>
            <person name="Lindquist E."/>
            <person name="Lipzen A."/>
            <person name="Logrieco A.F."/>
            <person name="MacCabe A."/>
            <person name="Maekelae M.R."/>
            <person name="Malavazi I."/>
            <person name="Melin P."/>
            <person name="Meyer V."/>
            <person name="Mielnichuk N."/>
            <person name="Miskei M."/>
            <person name="Molnar A.P."/>
            <person name="Mule G."/>
            <person name="Ngan C.Y."/>
            <person name="Orejas M."/>
            <person name="Orosz E."/>
            <person name="Ouedraogo J.P."/>
            <person name="Overkamp K.M."/>
            <person name="Park H.-S."/>
            <person name="Perrone G."/>
            <person name="Piumi F."/>
            <person name="Punt P.J."/>
            <person name="Ram A.F."/>
            <person name="Ramon A."/>
            <person name="Rauscher S."/>
            <person name="Record E."/>
            <person name="Riano-Pachon D.M."/>
            <person name="Robert V."/>
            <person name="Roehrig J."/>
            <person name="Ruller R."/>
            <person name="Salamov A."/>
            <person name="Salih N.S."/>
            <person name="Samson R.A."/>
            <person name="Sandor E."/>
            <person name="Sanguinetti M."/>
            <person name="Schuetze T."/>
            <person name="Sepcic K."/>
            <person name="Shelest E."/>
            <person name="Sherlock G."/>
            <person name="Sophianopoulou V."/>
            <person name="Squina F.M."/>
            <person name="Sun H."/>
            <person name="Susca A."/>
            <person name="Todd R.B."/>
            <person name="Tsang A."/>
            <person name="Unkles S.E."/>
            <person name="van de Wiele N."/>
            <person name="van Rossen-Uffink D."/>
            <person name="Oliveira J.V."/>
            <person name="Vesth T.C."/>
            <person name="Visser J."/>
            <person name="Yu J.-H."/>
            <person name="Zhou M."/>
            <person name="Andersen M.R."/>
            <person name="Archer D.B."/>
            <person name="Baker S.E."/>
            <person name="Benoit I."/>
            <person name="Brakhage A.A."/>
            <person name="Braus G.H."/>
            <person name="Fischer R."/>
            <person name="Frisvad J.C."/>
            <person name="Goldman G.H."/>
            <person name="Houbraken J."/>
            <person name="Oakley B."/>
            <person name="Pocsi I."/>
            <person name="Scazzocchio C."/>
            <person name="Seiboth B."/>
            <person name="vanKuyk P.A."/>
            <person name="Wortman J."/>
            <person name="Dyer P.S."/>
            <person name="Grigoriev I.V."/>
        </authorList>
    </citation>
    <scope>NUCLEOTIDE SEQUENCE [LARGE SCALE GENOMIC DNA]</scope>
    <source>
        <strain evidence="2">CBS 583.65</strain>
    </source>
</reference>